<keyword evidence="2" id="KW-0012">Acyltransferase</keyword>
<dbReference type="CDD" id="cd04301">
    <property type="entry name" value="NAT_SF"/>
    <property type="match status" value="1"/>
</dbReference>
<dbReference type="SUPFAM" id="SSF55729">
    <property type="entry name" value="Acyl-CoA N-acyltransferases (Nat)"/>
    <property type="match status" value="1"/>
</dbReference>
<dbReference type="AlphaFoldDB" id="A0A4Z0LA93"/>
<keyword evidence="5" id="KW-1185">Reference proteome</keyword>
<dbReference type="PROSITE" id="PS51186">
    <property type="entry name" value="GNAT"/>
    <property type="match status" value="1"/>
</dbReference>
<dbReference type="Pfam" id="PF13420">
    <property type="entry name" value="Acetyltransf_4"/>
    <property type="match status" value="1"/>
</dbReference>
<feature type="domain" description="N-acetyltransferase" evidence="3">
    <location>
        <begin position="3"/>
        <end position="165"/>
    </location>
</feature>
<protein>
    <submittedName>
        <fullName evidence="4">N-acetyltransferase family protein</fullName>
    </submittedName>
</protein>
<proteinExistence type="predicted"/>
<keyword evidence="1 4" id="KW-0808">Transferase</keyword>
<dbReference type="PANTHER" id="PTHR43072:SF23">
    <property type="entry name" value="UPF0039 PROTEIN C11D3.02C"/>
    <property type="match status" value="1"/>
</dbReference>
<dbReference type="GO" id="GO:0016747">
    <property type="term" value="F:acyltransferase activity, transferring groups other than amino-acyl groups"/>
    <property type="evidence" value="ECO:0007669"/>
    <property type="project" value="InterPro"/>
</dbReference>
<accession>A0A4Z0LA93</accession>
<dbReference type="Gene3D" id="3.40.630.30">
    <property type="match status" value="1"/>
</dbReference>
<reference evidence="4 5" key="1">
    <citation type="submission" date="2019-04" db="EMBL/GenBank/DDBJ databases">
        <title>Flavobacterium sp. strain DS2-A Genome sequencing and assembly.</title>
        <authorList>
            <person name="Kim I."/>
        </authorList>
    </citation>
    <scope>NUCLEOTIDE SEQUENCE [LARGE SCALE GENOMIC DNA]</scope>
    <source>
        <strain evidence="4 5">DS2-A</strain>
    </source>
</reference>
<name>A0A4Z0LA93_9FLAO</name>
<evidence type="ECO:0000259" key="3">
    <source>
        <dbReference type="PROSITE" id="PS51186"/>
    </source>
</evidence>
<dbReference type="EMBL" id="SRLH01000002">
    <property type="protein sequence ID" value="TGD59040.1"/>
    <property type="molecule type" value="Genomic_DNA"/>
</dbReference>
<evidence type="ECO:0000313" key="4">
    <source>
        <dbReference type="EMBL" id="TGD59040.1"/>
    </source>
</evidence>
<dbReference type="InterPro" id="IPR000182">
    <property type="entry name" value="GNAT_dom"/>
</dbReference>
<dbReference type="Proteomes" id="UP000297407">
    <property type="component" value="Unassembled WGS sequence"/>
</dbReference>
<organism evidence="4 5">
    <name type="scientific">Flavobacterium humi</name>
    <dbReference type="NCBI Taxonomy" id="2562683"/>
    <lineage>
        <taxon>Bacteria</taxon>
        <taxon>Pseudomonadati</taxon>
        <taxon>Bacteroidota</taxon>
        <taxon>Flavobacteriia</taxon>
        <taxon>Flavobacteriales</taxon>
        <taxon>Flavobacteriaceae</taxon>
        <taxon>Flavobacterium</taxon>
    </lineage>
</organism>
<comment type="caution">
    <text evidence="4">The sequence shown here is derived from an EMBL/GenBank/DDBJ whole genome shotgun (WGS) entry which is preliminary data.</text>
</comment>
<dbReference type="InterPro" id="IPR016181">
    <property type="entry name" value="Acyl_CoA_acyltransferase"/>
</dbReference>
<evidence type="ECO:0000256" key="1">
    <source>
        <dbReference type="ARBA" id="ARBA00022679"/>
    </source>
</evidence>
<dbReference type="OrthoDB" id="9799096at2"/>
<evidence type="ECO:0000256" key="2">
    <source>
        <dbReference type="ARBA" id="ARBA00023315"/>
    </source>
</evidence>
<dbReference type="PANTHER" id="PTHR43072">
    <property type="entry name" value="N-ACETYLTRANSFERASE"/>
    <property type="match status" value="1"/>
</dbReference>
<gene>
    <name evidence="4" type="ORF">E4635_04095</name>
</gene>
<evidence type="ECO:0000313" key="5">
    <source>
        <dbReference type="Proteomes" id="UP000297407"/>
    </source>
</evidence>
<sequence>MSLTIRHATIQDMPGVLEIVNHEILHTTSIWEYDERTLEEQERIFREKQEKEFPFIVGVDNGKIVAFGTYGPFRFKQGYKFTVEHSLYVHKDFIGNGFGAIILKGLIALAKGQKLHSMIGVIDAENEGSIHFHEKLGFVKNGHLEETGYKFGRWLDSVFMQLILE</sequence>
<dbReference type="RefSeq" id="WP_135525350.1">
    <property type="nucleotide sequence ID" value="NZ_SRLH01000002.1"/>
</dbReference>